<keyword evidence="3" id="KW-0325">Glycoprotein</keyword>
<evidence type="ECO:0000313" key="5">
    <source>
        <dbReference type="Proteomes" id="UP000292447"/>
    </source>
</evidence>
<sequence>MRVDAYSLRIVTETFKMERLQSLGLIETPNLTSVKTIDWKVLPLLSQAALGNLKDVQSITISDTSLVSISGFAGTDLENLDINNNRFMEQISFDAEKVTNTLHVTGNANNLQVKLAELKEARNISMSNIRDLNMTKLRKVEGSMSVVENSFTEVSFPSLSEIGGLFRLADNRAATQATFDAVLDIGGGVLIEDNTVLHKISFLSNLRSIGGALELVGDINETEWKSLKMVKGSISLRSTDQNFDCNKWISGPIRNTLRGGEIECFSRKEKALTAPGGSSGKTAEHLSQSAKQKICEWLVAGFIIVLSFSV</sequence>
<dbReference type="AlphaFoldDB" id="A0A4P6XM94"/>
<protein>
    <submittedName>
        <fullName evidence="4">Uncharacterized protein</fullName>
    </submittedName>
</protein>
<dbReference type="GO" id="GO:0009277">
    <property type="term" value="C:fungal-type cell wall"/>
    <property type="evidence" value="ECO:0007669"/>
    <property type="project" value="TreeGrafter"/>
</dbReference>
<dbReference type="STRING" id="2163413.A0A4P6XM94"/>
<keyword evidence="2" id="KW-0732">Signal</keyword>
<dbReference type="Proteomes" id="UP000292447">
    <property type="component" value="Chromosome II"/>
</dbReference>
<organism evidence="4 5">
    <name type="scientific">Metschnikowia aff. pulcherrima</name>
    <dbReference type="NCBI Taxonomy" id="2163413"/>
    <lineage>
        <taxon>Eukaryota</taxon>
        <taxon>Fungi</taxon>
        <taxon>Dikarya</taxon>
        <taxon>Ascomycota</taxon>
        <taxon>Saccharomycotina</taxon>
        <taxon>Pichiomycetes</taxon>
        <taxon>Metschnikowiaceae</taxon>
        <taxon>Metschnikowia</taxon>
    </lineage>
</organism>
<keyword evidence="5" id="KW-1185">Reference proteome</keyword>
<dbReference type="PANTHER" id="PTHR31018:SF3">
    <property type="entry name" value="RECEPTOR PROTEIN-TYROSINE KINASE"/>
    <property type="match status" value="1"/>
</dbReference>
<dbReference type="Gene3D" id="3.80.10.10">
    <property type="entry name" value="Ribonuclease Inhibitor"/>
    <property type="match status" value="1"/>
</dbReference>
<dbReference type="EMBL" id="CP034457">
    <property type="protein sequence ID" value="QBM87959.1"/>
    <property type="molecule type" value="Genomic_DNA"/>
</dbReference>
<gene>
    <name evidence="4" type="ORF">METSCH_B11730</name>
</gene>
<proteinExistence type="predicted"/>
<evidence type="ECO:0000256" key="1">
    <source>
        <dbReference type="ARBA" id="ARBA00004196"/>
    </source>
</evidence>
<comment type="subcellular location">
    <subcellularLocation>
        <location evidence="1">Cell envelope</location>
    </subcellularLocation>
</comment>
<evidence type="ECO:0000313" key="4">
    <source>
        <dbReference type="EMBL" id="QBM87959.1"/>
    </source>
</evidence>
<dbReference type="GO" id="GO:0009986">
    <property type="term" value="C:cell surface"/>
    <property type="evidence" value="ECO:0007669"/>
    <property type="project" value="TreeGrafter"/>
</dbReference>
<accession>A0A4P6XM94</accession>
<name>A0A4P6XM94_9ASCO</name>
<dbReference type="SUPFAM" id="SSF52058">
    <property type="entry name" value="L domain-like"/>
    <property type="match status" value="2"/>
</dbReference>
<dbReference type="InterPro" id="IPR032675">
    <property type="entry name" value="LRR_dom_sf"/>
</dbReference>
<dbReference type="GO" id="GO:0031505">
    <property type="term" value="P:fungal-type cell wall organization"/>
    <property type="evidence" value="ECO:0007669"/>
    <property type="project" value="TreeGrafter"/>
</dbReference>
<evidence type="ECO:0000256" key="2">
    <source>
        <dbReference type="ARBA" id="ARBA00022729"/>
    </source>
</evidence>
<evidence type="ECO:0000256" key="3">
    <source>
        <dbReference type="ARBA" id="ARBA00023180"/>
    </source>
</evidence>
<dbReference type="InterPro" id="IPR051648">
    <property type="entry name" value="CWI-Assembly_Regulator"/>
</dbReference>
<dbReference type="GO" id="GO:0005886">
    <property type="term" value="C:plasma membrane"/>
    <property type="evidence" value="ECO:0007669"/>
    <property type="project" value="TreeGrafter"/>
</dbReference>
<dbReference type="PANTHER" id="PTHR31018">
    <property type="entry name" value="SPORULATION-SPECIFIC PROTEIN-RELATED"/>
    <property type="match status" value="1"/>
</dbReference>
<reference evidence="5" key="1">
    <citation type="submission" date="2019-03" db="EMBL/GenBank/DDBJ databases">
        <title>Snf2 controls pulcherriminic acid biosynthesis and connects pigmentation and antifungal activity of the yeast Metschnikowia pulcherrima.</title>
        <authorList>
            <person name="Gore-Lloyd D."/>
            <person name="Sumann I."/>
            <person name="Brachmann A.O."/>
            <person name="Schneeberger K."/>
            <person name="Ortiz-Merino R.A."/>
            <person name="Moreno-Beltran M."/>
            <person name="Schlaefli M."/>
            <person name="Kirner P."/>
            <person name="Santos Kron A."/>
            <person name="Wolfe K.H."/>
            <person name="Piel J."/>
            <person name="Ahrens C.H."/>
            <person name="Henk D."/>
            <person name="Freimoser F.M."/>
        </authorList>
    </citation>
    <scope>NUCLEOTIDE SEQUENCE [LARGE SCALE GENOMIC DNA]</scope>
    <source>
        <strain evidence="5">APC 1.2</strain>
    </source>
</reference>